<feature type="non-terminal residue" evidence="1">
    <location>
        <position position="85"/>
    </location>
</feature>
<dbReference type="Proteomes" id="UP001219934">
    <property type="component" value="Unassembled WGS sequence"/>
</dbReference>
<feature type="non-terminal residue" evidence="1">
    <location>
        <position position="1"/>
    </location>
</feature>
<organism evidence="1 2">
    <name type="scientific">Pogonophryne albipinna</name>
    <dbReference type="NCBI Taxonomy" id="1090488"/>
    <lineage>
        <taxon>Eukaryota</taxon>
        <taxon>Metazoa</taxon>
        <taxon>Chordata</taxon>
        <taxon>Craniata</taxon>
        <taxon>Vertebrata</taxon>
        <taxon>Euteleostomi</taxon>
        <taxon>Actinopterygii</taxon>
        <taxon>Neopterygii</taxon>
        <taxon>Teleostei</taxon>
        <taxon>Neoteleostei</taxon>
        <taxon>Acanthomorphata</taxon>
        <taxon>Eupercaria</taxon>
        <taxon>Perciformes</taxon>
        <taxon>Notothenioidei</taxon>
        <taxon>Pogonophryne</taxon>
    </lineage>
</organism>
<comment type="caution">
    <text evidence="1">The sequence shown here is derived from an EMBL/GenBank/DDBJ whole genome shotgun (WGS) entry which is preliminary data.</text>
</comment>
<reference evidence="1" key="1">
    <citation type="submission" date="2022-11" db="EMBL/GenBank/DDBJ databases">
        <title>Chromosome-level genome of Pogonophryne albipinna.</title>
        <authorList>
            <person name="Jo E."/>
        </authorList>
    </citation>
    <scope>NUCLEOTIDE SEQUENCE</scope>
    <source>
        <strain evidence="1">SGF0006</strain>
        <tissue evidence="1">Muscle</tissue>
    </source>
</reference>
<proteinExistence type="predicted"/>
<accession>A0AAD6ADR6</accession>
<sequence>ARFARATDSQTKLSLVSLGSPLRGPCGEQPAFKFVMLGHGGVTALVWMGMCDSRQHLFLEYNLCTISRHVPAHMAMLRRPVFYHI</sequence>
<gene>
    <name evidence="1" type="ORF">JOQ06_021323</name>
</gene>
<keyword evidence="2" id="KW-1185">Reference proteome</keyword>
<dbReference type="AlphaFoldDB" id="A0AAD6ADR6"/>
<evidence type="ECO:0000313" key="1">
    <source>
        <dbReference type="EMBL" id="KAJ4922861.1"/>
    </source>
</evidence>
<protein>
    <submittedName>
        <fullName evidence="1">Uncharacterized protein</fullName>
    </submittedName>
</protein>
<name>A0AAD6ADR6_9TELE</name>
<evidence type="ECO:0000313" key="2">
    <source>
        <dbReference type="Proteomes" id="UP001219934"/>
    </source>
</evidence>
<dbReference type="EMBL" id="JAPTMU010000054">
    <property type="protein sequence ID" value="KAJ4922861.1"/>
    <property type="molecule type" value="Genomic_DNA"/>
</dbReference>